<dbReference type="PANTHER" id="PTHR15136">
    <property type="entry name" value="STROMAL INTERACTION MOLECULE HOMOLOG"/>
    <property type="match status" value="1"/>
</dbReference>
<dbReference type="GO" id="GO:0006874">
    <property type="term" value="P:intracellular calcium ion homeostasis"/>
    <property type="evidence" value="ECO:0007669"/>
    <property type="project" value="TreeGrafter"/>
</dbReference>
<evidence type="ECO:0000313" key="3">
    <source>
        <dbReference type="EMBL" id="CAF4414585.1"/>
    </source>
</evidence>
<proteinExistence type="predicted"/>
<feature type="transmembrane region" description="Helical" evidence="2">
    <location>
        <begin position="44"/>
        <end position="62"/>
    </location>
</feature>
<keyword evidence="2" id="KW-0472">Membrane</keyword>
<dbReference type="PANTHER" id="PTHR15136:SF5">
    <property type="entry name" value="STROMAL INTERACTION MOLECULE HOMOLOG"/>
    <property type="match status" value="1"/>
</dbReference>
<dbReference type="GO" id="GO:0005246">
    <property type="term" value="F:calcium channel regulator activity"/>
    <property type="evidence" value="ECO:0007669"/>
    <property type="project" value="InterPro"/>
</dbReference>
<protein>
    <submittedName>
        <fullName evidence="3">Uncharacterized protein</fullName>
    </submittedName>
</protein>
<organism evidence="3 4">
    <name type="scientific">Adineta steineri</name>
    <dbReference type="NCBI Taxonomy" id="433720"/>
    <lineage>
        <taxon>Eukaryota</taxon>
        <taxon>Metazoa</taxon>
        <taxon>Spiralia</taxon>
        <taxon>Gnathifera</taxon>
        <taxon>Rotifera</taxon>
        <taxon>Eurotatoria</taxon>
        <taxon>Bdelloidea</taxon>
        <taxon>Adinetida</taxon>
        <taxon>Adinetidae</taxon>
        <taxon>Adineta</taxon>
    </lineage>
</organism>
<dbReference type="GO" id="GO:0005783">
    <property type="term" value="C:endoplasmic reticulum"/>
    <property type="evidence" value="ECO:0007669"/>
    <property type="project" value="TreeGrafter"/>
</dbReference>
<dbReference type="AlphaFoldDB" id="A0A820Q831"/>
<keyword evidence="2" id="KW-1133">Transmembrane helix</keyword>
<sequence length="115" mass="13155">MKKHYLSGVMQIRDLRHKRRLIIKATDVVLFGPPPRTHNLIKDVILMSAVFISFGACLYAYVRHRRTQESMNTMIKELEALQKAEGDLVSVTGKIKAMENELQDKKKVDRGTLSS</sequence>
<feature type="non-terminal residue" evidence="3">
    <location>
        <position position="115"/>
    </location>
</feature>
<keyword evidence="1" id="KW-0175">Coiled coil</keyword>
<evidence type="ECO:0000313" key="4">
    <source>
        <dbReference type="Proteomes" id="UP000663868"/>
    </source>
</evidence>
<dbReference type="Proteomes" id="UP000663868">
    <property type="component" value="Unassembled WGS sequence"/>
</dbReference>
<dbReference type="GO" id="GO:0005886">
    <property type="term" value="C:plasma membrane"/>
    <property type="evidence" value="ECO:0007669"/>
    <property type="project" value="TreeGrafter"/>
</dbReference>
<reference evidence="3" key="1">
    <citation type="submission" date="2021-02" db="EMBL/GenBank/DDBJ databases">
        <authorList>
            <person name="Nowell W R."/>
        </authorList>
    </citation>
    <scope>NUCLEOTIDE SEQUENCE</scope>
</reference>
<feature type="coiled-coil region" evidence="1">
    <location>
        <begin position="64"/>
        <end position="101"/>
    </location>
</feature>
<accession>A0A820Q831</accession>
<keyword evidence="2" id="KW-0812">Transmembrane</keyword>
<comment type="caution">
    <text evidence="3">The sequence shown here is derived from an EMBL/GenBank/DDBJ whole genome shotgun (WGS) entry which is preliminary data.</text>
</comment>
<evidence type="ECO:0000256" key="2">
    <source>
        <dbReference type="SAM" id="Phobius"/>
    </source>
</evidence>
<gene>
    <name evidence="3" type="ORF">KXQ929_LOCUS51803</name>
</gene>
<evidence type="ECO:0000256" key="1">
    <source>
        <dbReference type="SAM" id="Coils"/>
    </source>
</evidence>
<name>A0A820Q831_9BILA</name>
<dbReference type="GO" id="GO:0005509">
    <property type="term" value="F:calcium ion binding"/>
    <property type="evidence" value="ECO:0007669"/>
    <property type="project" value="TreeGrafter"/>
</dbReference>
<dbReference type="EMBL" id="CAJOBB010026274">
    <property type="protein sequence ID" value="CAF4414585.1"/>
    <property type="molecule type" value="Genomic_DNA"/>
</dbReference>
<dbReference type="GO" id="GO:0002115">
    <property type="term" value="P:store-operated calcium entry"/>
    <property type="evidence" value="ECO:0007669"/>
    <property type="project" value="TreeGrafter"/>
</dbReference>
<dbReference type="InterPro" id="IPR037608">
    <property type="entry name" value="STIM1/2"/>
</dbReference>